<dbReference type="STRING" id="1960309.SAMN03159343_3470"/>
<evidence type="ECO:0000313" key="1">
    <source>
        <dbReference type="EMBL" id="SCX56653.1"/>
    </source>
</evidence>
<dbReference type="InterPro" id="IPR023393">
    <property type="entry name" value="START-like_dom_sf"/>
</dbReference>
<dbReference type="RefSeq" id="WP_092806984.1">
    <property type="nucleotide sequence ID" value="NZ_FMUH01000006.1"/>
</dbReference>
<reference evidence="2" key="1">
    <citation type="submission" date="2016-10" db="EMBL/GenBank/DDBJ databases">
        <authorList>
            <person name="Varghese N."/>
            <person name="Submissions S."/>
        </authorList>
    </citation>
    <scope>NUCLEOTIDE SEQUENCE [LARGE SCALE GENOMIC DNA]</scope>
    <source>
        <strain evidence="2">DSM 45722</strain>
    </source>
</reference>
<protein>
    <submittedName>
        <fullName evidence="1">Uncharacterized conserved protein YndB, AHSA1/START domain</fullName>
    </submittedName>
</protein>
<dbReference type="AlphaFoldDB" id="A0A1G4YT75"/>
<dbReference type="Pfam" id="PF10604">
    <property type="entry name" value="Polyketide_cyc2"/>
    <property type="match status" value="1"/>
</dbReference>
<accession>A0A1G4YT75</accession>
<dbReference type="Proteomes" id="UP000198981">
    <property type="component" value="Unassembled WGS sequence"/>
</dbReference>
<evidence type="ECO:0000313" key="2">
    <source>
        <dbReference type="Proteomes" id="UP000198981"/>
    </source>
</evidence>
<name>A0A1G4YT75_9ACTN</name>
<dbReference type="InterPro" id="IPR019587">
    <property type="entry name" value="Polyketide_cyclase/dehydratase"/>
</dbReference>
<gene>
    <name evidence="1" type="ORF">SAMN03159343_3470</name>
</gene>
<dbReference type="OrthoDB" id="6624781at2"/>
<proteinExistence type="predicted"/>
<dbReference type="Gene3D" id="3.30.530.20">
    <property type="match status" value="1"/>
</dbReference>
<dbReference type="SUPFAM" id="SSF55961">
    <property type="entry name" value="Bet v1-like"/>
    <property type="match status" value="1"/>
</dbReference>
<sequence length="144" mass="16169">MVARTASGSVVVPAPPSEVFALLVDPRRHAEIDGSGTVQQVVEAPDRLELGSRFSMGMKMGAAYRTANTVVEFEPDRRIAWKHFAPHRWRYELEPVEGGTRVTETWDASRYNTITFLPVRALGFPAKAQQGIDATLRRLRERFS</sequence>
<organism evidence="1 2">
    <name type="scientific">Klenkia marina</name>
    <dbReference type="NCBI Taxonomy" id="1960309"/>
    <lineage>
        <taxon>Bacteria</taxon>
        <taxon>Bacillati</taxon>
        <taxon>Actinomycetota</taxon>
        <taxon>Actinomycetes</taxon>
        <taxon>Geodermatophilales</taxon>
        <taxon>Geodermatophilaceae</taxon>
        <taxon>Klenkia</taxon>
    </lineage>
</organism>
<dbReference type="EMBL" id="FMUH01000006">
    <property type="protein sequence ID" value="SCX56653.1"/>
    <property type="molecule type" value="Genomic_DNA"/>
</dbReference>
<keyword evidence="2" id="KW-1185">Reference proteome</keyword>